<keyword evidence="3" id="KW-0315">Glutamine amidotransferase</keyword>
<accession>A0A074ZG92</accession>
<dbReference type="EMBL" id="KL596751">
    <property type="protein sequence ID" value="KER26306.1"/>
    <property type="molecule type" value="Genomic_DNA"/>
</dbReference>
<dbReference type="GeneID" id="20320603"/>
<proteinExistence type="predicted"/>
<gene>
    <name evidence="5" type="ORF">T265_06424</name>
</gene>
<dbReference type="InterPro" id="IPR029055">
    <property type="entry name" value="Ntn_hydrolases_N"/>
</dbReference>
<dbReference type="SUPFAM" id="SSF56235">
    <property type="entry name" value="N-terminal nucleophile aminohydrolases (Ntn hydrolases)"/>
    <property type="match status" value="1"/>
</dbReference>
<organism evidence="5 6">
    <name type="scientific">Opisthorchis viverrini</name>
    <name type="common">Southeast Asian liver fluke</name>
    <dbReference type="NCBI Taxonomy" id="6198"/>
    <lineage>
        <taxon>Eukaryota</taxon>
        <taxon>Metazoa</taxon>
        <taxon>Spiralia</taxon>
        <taxon>Lophotrochozoa</taxon>
        <taxon>Platyhelminthes</taxon>
        <taxon>Trematoda</taxon>
        <taxon>Digenea</taxon>
        <taxon>Opisthorchiida</taxon>
        <taxon>Opisthorchiata</taxon>
        <taxon>Opisthorchiidae</taxon>
        <taxon>Opisthorchis</taxon>
    </lineage>
</organism>
<keyword evidence="1" id="KW-0028">Amino-acid biosynthesis</keyword>
<reference evidence="5 6" key="1">
    <citation type="submission" date="2013-11" db="EMBL/GenBank/DDBJ databases">
        <title>Opisthorchis viverrini - life in the bile duct.</title>
        <authorList>
            <person name="Young N.D."/>
            <person name="Nagarajan N."/>
            <person name="Lin S.J."/>
            <person name="Korhonen P.K."/>
            <person name="Jex A.R."/>
            <person name="Hall R.S."/>
            <person name="Safavi-Hemami H."/>
            <person name="Kaewkong W."/>
            <person name="Bertrand D."/>
            <person name="Gao S."/>
            <person name="Seet Q."/>
            <person name="Wongkham S."/>
            <person name="Teh B.T."/>
            <person name="Wongkham C."/>
            <person name="Intapan P.M."/>
            <person name="Maleewong W."/>
            <person name="Yang X."/>
            <person name="Hu M."/>
            <person name="Wang Z."/>
            <person name="Hofmann A."/>
            <person name="Sternberg P.W."/>
            <person name="Tan P."/>
            <person name="Wang J."/>
            <person name="Gasser R.B."/>
        </authorList>
    </citation>
    <scope>NUCLEOTIDE SEQUENCE [LARGE SCALE GENOMIC DNA]</scope>
</reference>
<sequence length="673" mass="75014">MIVGCRWCSDIIPSVSPVPLDESLSYLCVVLLYYLRLTCQLRNAQPLLAFGMQRTCLKLRFNLLDGDCTSQLQSIVHYDFSTFLHRGPDFCSCKALMPSGPSVHSSGLLAVGCILSQRGSSVTTQPLWTVSSLTNKTYYLLWNGEVFHFADNLIDQRFQDPLVNDADILLSLIKDTDTLEELLCLLSSVQGPFAFILIEFPTNLIYFGRDRLGRRSLVARHPAVSDEDSHMMLDCISSVVLLSGSEQSKADEQDWIELPASGVYTAQLLHTKNGWCFTNITMYPWSKEHLEAWSLSQLNITKQIGFVLANEEHFPSLSLAASFDWACEEFLKLLCSAVRDRVRLASSTCTNCSFRPQTPEATGCGHSRFAVLFSGGLDSTVIAALCDRFIPSDQPIDLINVAFEQSAPNVSSKITNSSTCQKGFAFDAPDRQTAWQSFRELCSLSPTRNWQLVLVDVPLEELRAVRSSYIKRLLLPNRLTVLDVSLGLATWFAARGTGHLVTSLSLAQSSTVSNPHLGDQNSTYCSPAKVVFVGTGVDEQLAGYSRHRNTFQQYGPEALEKELVMEMRRISERNLGRDDRIISDHGREARFPYLDERVTQFLRRLPIHLKADLTLPRGVGEKRLLRQVAYNLGLLQASTLSKRAMQFGSRIAKAEGSSRLLGSADKIPARLDA</sequence>
<keyword evidence="2" id="KW-0061">Asparagine biosynthesis</keyword>
<dbReference type="GO" id="GO:0004066">
    <property type="term" value="F:asparagine synthase (glutamine-hydrolyzing) activity"/>
    <property type="evidence" value="ECO:0007669"/>
    <property type="project" value="InterPro"/>
</dbReference>
<dbReference type="InterPro" id="IPR001962">
    <property type="entry name" value="Asn_synthase"/>
</dbReference>
<dbReference type="Gene3D" id="3.60.20.10">
    <property type="entry name" value="Glutamine Phosphoribosylpyrophosphate, subunit 1, domain 1"/>
    <property type="match status" value="1"/>
</dbReference>
<dbReference type="CTD" id="20320603"/>
<dbReference type="InterPro" id="IPR051857">
    <property type="entry name" value="Asn_synthetase_domain"/>
</dbReference>
<dbReference type="PANTHER" id="PTHR45937:SF1">
    <property type="entry name" value="ASPARAGINE SYNTHETASE DOMAIN-CONTAINING PROTEIN 1"/>
    <property type="match status" value="1"/>
</dbReference>
<dbReference type="AlphaFoldDB" id="A0A074ZG92"/>
<evidence type="ECO:0000256" key="2">
    <source>
        <dbReference type="ARBA" id="ARBA00022888"/>
    </source>
</evidence>
<dbReference type="PANTHER" id="PTHR45937">
    <property type="entry name" value="ASPARAGINE SYNTHETASE DOMAIN-CONTAINING PROTEIN 1"/>
    <property type="match status" value="1"/>
</dbReference>
<dbReference type="STRING" id="6198.A0A074ZG92"/>
<dbReference type="KEGG" id="ovi:T265_06424"/>
<dbReference type="Proteomes" id="UP000054324">
    <property type="component" value="Unassembled WGS sequence"/>
</dbReference>
<evidence type="ECO:0000313" key="6">
    <source>
        <dbReference type="Proteomes" id="UP000054324"/>
    </source>
</evidence>
<evidence type="ECO:0000259" key="4">
    <source>
        <dbReference type="Pfam" id="PF00733"/>
    </source>
</evidence>
<dbReference type="OrthoDB" id="10252281at2759"/>
<evidence type="ECO:0000256" key="1">
    <source>
        <dbReference type="ARBA" id="ARBA00022605"/>
    </source>
</evidence>
<protein>
    <recommendedName>
        <fullName evidence="4">Asparagine synthetase domain-containing protein</fullName>
    </recommendedName>
</protein>
<dbReference type="SUPFAM" id="SSF52402">
    <property type="entry name" value="Adenine nucleotide alpha hydrolases-like"/>
    <property type="match status" value="1"/>
</dbReference>
<dbReference type="GO" id="GO:0006529">
    <property type="term" value="P:asparagine biosynthetic process"/>
    <property type="evidence" value="ECO:0007669"/>
    <property type="project" value="UniProtKB-KW"/>
</dbReference>
<dbReference type="Pfam" id="PF00733">
    <property type="entry name" value="Asn_synthase"/>
    <property type="match status" value="1"/>
</dbReference>
<dbReference type="InterPro" id="IPR014729">
    <property type="entry name" value="Rossmann-like_a/b/a_fold"/>
</dbReference>
<feature type="domain" description="Asparagine synthetase" evidence="4">
    <location>
        <begin position="556"/>
        <end position="651"/>
    </location>
</feature>
<keyword evidence="6" id="KW-1185">Reference proteome</keyword>
<name>A0A074ZG92_OPIVI</name>
<evidence type="ECO:0000313" key="5">
    <source>
        <dbReference type="EMBL" id="KER26306.1"/>
    </source>
</evidence>
<dbReference type="CDD" id="cd01991">
    <property type="entry name" value="Asn_synthase_B_C"/>
    <property type="match status" value="1"/>
</dbReference>
<evidence type="ECO:0000256" key="3">
    <source>
        <dbReference type="ARBA" id="ARBA00022962"/>
    </source>
</evidence>
<dbReference type="Gene3D" id="3.40.50.620">
    <property type="entry name" value="HUPs"/>
    <property type="match status" value="1"/>
</dbReference>
<dbReference type="RefSeq" id="XP_009169946.1">
    <property type="nucleotide sequence ID" value="XM_009171682.1"/>
</dbReference>